<dbReference type="GO" id="GO:0005737">
    <property type="term" value="C:cytoplasm"/>
    <property type="evidence" value="ECO:0007669"/>
    <property type="project" value="UniProtKB-SubCell"/>
</dbReference>
<keyword evidence="13" id="KW-1185">Reference proteome</keyword>
<feature type="compositionally biased region" description="Basic and acidic residues" evidence="10">
    <location>
        <begin position="30"/>
        <end position="45"/>
    </location>
</feature>
<keyword evidence="6" id="KW-0832">Ubl conjugation</keyword>
<reference evidence="12 13" key="1">
    <citation type="journal article" date="2013" name="Proc. Natl. Acad. Sci. U.S.A.">
        <title>Fine-scale variation in meiotic recombination in Mimulus inferred from population shotgun sequencing.</title>
        <authorList>
            <person name="Hellsten U."/>
            <person name="Wright K.M."/>
            <person name="Jenkins J."/>
            <person name="Shu S."/>
            <person name="Yuan Y."/>
            <person name="Wessler S.R."/>
            <person name="Schmutz J."/>
            <person name="Willis J.H."/>
            <person name="Rokhsar D.S."/>
        </authorList>
    </citation>
    <scope>NUCLEOTIDE SEQUENCE [LARGE SCALE GENOMIC DNA]</scope>
    <source>
        <strain evidence="13">cv. DUN x IM62</strain>
    </source>
</reference>
<dbReference type="OMA" id="CNKCELL"/>
<protein>
    <recommendedName>
        <fullName evidence="11">Zinc-finger domain-containing protein</fullName>
    </recommendedName>
</protein>
<dbReference type="KEGG" id="egt:105965301"/>
<feature type="compositionally biased region" description="Basic and acidic residues" evidence="10">
    <location>
        <begin position="101"/>
        <end position="115"/>
    </location>
</feature>
<keyword evidence="3" id="KW-0963">Cytoplasm</keyword>
<dbReference type="Proteomes" id="UP000030748">
    <property type="component" value="Unassembled WGS sequence"/>
</dbReference>
<sequence>MVSRRNNRGRGRSDKDEGGKVAGNEECEYEESRAQRIKENEERMRSLGIFDLSHKLKSKPKPKPKPSSSSLRKTKPPTEAPSTDPPRRSTRLKDIPPVSYSEKKTPKKESSPNKVEIHIPEGENPEIYTDEHEKLLGDSNSVWDLCVDGYDEDGQRIYDPIDGKSCHQCRQKTLGHHTQCSKCKIVAGQFCGDCLYMRYGENVIEANENPNWICPACRGICNCSRCRRDKGFEPTGAIYRKVVSLGFKSVAHYLIYTRRAQGIMEVAAGVEKPISSSGSLSLDDGNQELSDALSIPPLDGKKNNAEDDMELHSDGGI</sequence>
<proteinExistence type="predicted"/>
<dbReference type="STRING" id="4155.A0A022QTF3"/>
<comment type="subcellular location">
    <subcellularLocation>
        <location evidence="2">Cytoplasm</location>
    </subcellularLocation>
    <subcellularLocation>
        <location evidence="1">Nucleus</location>
    </subcellularLocation>
</comment>
<evidence type="ECO:0000313" key="13">
    <source>
        <dbReference type="Proteomes" id="UP000030748"/>
    </source>
</evidence>
<keyword evidence="9" id="KW-0539">Nucleus</keyword>
<keyword evidence="5" id="KW-0597">Phosphoprotein</keyword>
<organism evidence="12 13">
    <name type="scientific">Erythranthe guttata</name>
    <name type="common">Yellow monkey flower</name>
    <name type="synonym">Mimulus guttatus</name>
    <dbReference type="NCBI Taxonomy" id="4155"/>
    <lineage>
        <taxon>Eukaryota</taxon>
        <taxon>Viridiplantae</taxon>
        <taxon>Streptophyta</taxon>
        <taxon>Embryophyta</taxon>
        <taxon>Tracheophyta</taxon>
        <taxon>Spermatophyta</taxon>
        <taxon>Magnoliopsida</taxon>
        <taxon>eudicotyledons</taxon>
        <taxon>Gunneridae</taxon>
        <taxon>Pentapetalae</taxon>
        <taxon>asterids</taxon>
        <taxon>lamiids</taxon>
        <taxon>Lamiales</taxon>
        <taxon>Phrymaceae</taxon>
        <taxon>Erythranthe</taxon>
    </lineage>
</organism>
<accession>A0A022QTF3</accession>
<evidence type="ECO:0000259" key="11">
    <source>
        <dbReference type="Pfam" id="PF10497"/>
    </source>
</evidence>
<dbReference type="Pfam" id="PF10497">
    <property type="entry name" value="zf-4CXXC_R1"/>
    <property type="match status" value="1"/>
</dbReference>
<evidence type="ECO:0000256" key="7">
    <source>
        <dbReference type="ARBA" id="ARBA00023015"/>
    </source>
</evidence>
<feature type="compositionally biased region" description="Basic residues" evidence="10">
    <location>
        <begin position="55"/>
        <end position="64"/>
    </location>
</feature>
<evidence type="ECO:0000256" key="5">
    <source>
        <dbReference type="ARBA" id="ARBA00022553"/>
    </source>
</evidence>
<dbReference type="InterPro" id="IPR018866">
    <property type="entry name" value="Znf-4CXXC_R1"/>
</dbReference>
<evidence type="ECO:0000256" key="10">
    <source>
        <dbReference type="SAM" id="MobiDB-lite"/>
    </source>
</evidence>
<name>A0A022QTF3_ERYGU</name>
<dbReference type="EMBL" id="KI631018">
    <property type="protein sequence ID" value="EYU31206.1"/>
    <property type="molecule type" value="Genomic_DNA"/>
</dbReference>
<evidence type="ECO:0000256" key="8">
    <source>
        <dbReference type="ARBA" id="ARBA00023163"/>
    </source>
</evidence>
<evidence type="ECO:0000256" key="9">
    <source>
        <dbReference type="ARBA" id="ARBA00023242"/>
    </source>
</evidence>
<feature type="compositionally biased region" description="Basic and acidic residues" evidence="10">
    <location>
        <begin position="299"/>
        <end position="317"/>
    </location>
</feature>
<dbReference type="PANTHER" id="PTHR31169:SF33">
    <property type="entry name" value="CELL DIVISION CYCLE-ASSOCIATED 7-LIKE PROTEIN"/>
    <property type="match status" value="1"/>
</dbReference>
<dbReference type="GO" id="GO:0006355">
    <property type="term" value="P:regulation of DNA-templated transcription"/>
    <property type="evidence" value="ECO:0007669"/>
    <property type="project" value="InterPro"/>
</dbReference>
<keyword evidence="4" id="KW-1017">Isopeptide bond</keyword>
<dbReference type="AlphaFoldDB" id="A0A022QTF3"/>
<dbReference type="InterPro" id="IPR040221">
    <property type="entry name" value="CDCA7/CDA7L"/>
</dbReference>
<keyword evidence="8" id="KW-0804">Transcription</keyword>
<dbReference type="eggNOG" id="ENOG502QWH1">
    <property type="taxonomic scope" value="Eukaryota"/>
</dbReference>
<feature type="region of interest" description="Disordered" evidence="10">
    <location>
        <begin position="279"/>
        <end position="317"/>
    </location>
</feature>
<gene>
    <name evidence="12" type="ORF">MIMGU_mgv1a025724mg</name>
</gene>
<dbReference type="OrthoDB" id="298344at2759"/>
<feature type="domain" description="Zinc-finger" evidence="11">
    <location>
        <begin position="158"/>
        <end position="254"/>
    </location>
</feature>
<feature type="region of interest" description="Disordered" evidence="10">
    <location>
        <begin position="1"/>
        <end position="115"/>
    </location>
</feature>
<dbReference type="PANTHER" id="PTHR31169">
    <property type="entry name" value="OS05G0300700 PROTEIN"/>
    <property type="match status" value="1"/>
</dbReference>
<evidence type="ECO:0000256" key="6">
    <source>
        <dbReference type="ARBA" id="ARBA00022843"/>
    </source>
</evidence>
<evidence type="ECO:0000256" key="4">
    <source>
        <dbReference type="ARBA" id="ARBA00022499"/>
    </source>
</evidence>
<dbReference type="GO" id="GO:0005634">
    <property type="term" value="C:nucleus"/>
    <property type="evidence" value="ECO:0000318"/>
    <property type="project" value="GO_Central"/>
</dbReference>
<evidence type="ECO:0000256" key="3">
    <source>
        <dbReference type="ARBA" id="ARBA00022490"/>
    </source>
</evidence>
<evidence type="ECO:0000256" key="2">
    <source>
        <dbReference type="ARBA" id="ARBA00004496"/>
    </source>
</evidence>
<feature type="compositionally biased region" description="Basic residues" evidence="10">
    <location>
        <begin position="1"/>
        <end position="10"/>
    </location>
</feature>
<evidence type="ECO:0000313" key="12">
    <source>
        <dbReference type="EMBL" id="EYU31206.1"/>
    </source>
</evidence>
<evidence type="ECO:0000256" key="1">
    <source>
        <dbReference type="ARBA" id="ARBA00004123"/>
    </source>
</evidence>
<feature type="compositionally biased region" description="Basic and acidic residues" evidence="10">
    <location>
        <begin position="85"/>
        <end position="94"/>
    </location>
</feature>
<keyword evidence="7" id="KW-0805">Transcription regulation</keyword>